<dbReference type="RefSeq" id="WP_249697231.1">
    <property type="nucleotide sequence ID" value="NZ_JAMFLX010000001.1"/>
</dbReference>
<proteinExistence type="inferred from homology"/>
<feature type="transmembrane region" description="Helical" evidence="5">
    <location>
        <begin position="523"/>
        <end position="542"/>
    </location>
</feature>
<dbReference type="SUPFAM" id="SSF161098">
    <property type="entry name" value="MetI-like"/>
    <property type="match status" value="2"/>
</dbReference>
<keyword evidence="3 5" id="KW-1133">Transmembrane helix</keyword>
<feature type="transmembrane region" description="Helical" evidence="5">
    <location>
        <begin position="493"/>
        <end position="517"/>
    </location>
</feature>
<comment type="similarity">
    <text evidence="5">Belongs to the binding-protein-dependent transport system permease family.</text>
</comment>
<dbReference type="InterPro" id="IPR000515">
    <property type="entry name" value="MetI-like"/>
</dbReference>
<dbReference type="SUPFAM" id="SSF50978">
    <property type="entry name" value="WD40 repeat-like"/>
    <property type="match status" value="1"/>
</dbReference>
<protein>
    <submittedName>
        <fullName evidence="7">ABC transporter permease subunit</fullName>
    </submittedName>
</protein>
<keyword evidence="4 5" id="KW-0472">Membrane</keyword>
<comment type="caution">
    <text evidence="7">The sequence shown here is derived from an EMBL/GenBank/DDBJ whole genome shotgun (WGS) entry which is preliminary data.</text>
</comment>
<dbReference type="Pfam" id="PF00528">
    <property type="entry name" value="BPD_transp_1"/>
    <property type="match status" value="1"/>
</dbReference>
<dbReference type="Gene3D" id="1.10.3720.10">
    <property type="entry name" value="MetI-like"/>
    <property type="match status" value="1"/>
</dbReference>
<dbReference type="InterPro" id="IPR036322">
    <property type="entry name" value="WD40_repeat_dom_sf"/>
</dbReference>
<evidence type="ECO:0000256" key="1">
    <source>
        <dbReference type="ARBA" id="ARBA00004651"/>
    </source>
</evidence>
<dbReference type="EMBL" id="JAMFLX010000001">
    <property type="protein sequence ID" value="MCL6268394.1"/>
    <property type="molecule type" value="Genomic_DNA"/>
</dbReference>
<keyword evidence="5" id="KW-0813">Transport</keyword>
<comment type="subcellular location">
    <subcellularLocation>
        <location evidence="1 5">Cell membrane</location>
        <topology evidence="1 5">Multi-pass membrane protein</topology>
    </subcellularLocation>
</comment>
<dbReference type="InterPro" id="IPR035906">
    <property type="entry name" value="MetI-like_sf"/>
</dbReference>
<name>A0ABT0PAL5_9GAMM</name>
<feature type="transmembrane region" description="Helical" evidence="5">
    <location>
        <begin position="36"/>
        <end position="58"/>
    </location>
</feature>
<feature type="transmembrane region" description="Helical" evidence="5">
    <location>
        <begin position="459"/>
        <end position="481"/>
    </location>
</feature>
<dbReference type="PANTHER" id="PTHR42727:SF1">
    <property type="entry name" value="PHOSPHATE TRANSPORT SYSTEM PERMEASE"/>
    <property type="match status" value="1"/>
</dbReference>
<feature type="domain" description="ABC transmembrane type-1" evidence="6">
    <location>
        <begin position="453"/>
        <end position="741"/>
    </location>
</feature>
<dbReference type="PROSITE" id="PS50928">
    <property type="entry name" value="ABC_TM1"/>
    <property type="match status" value="1"/>
</dbReference>
<evidence type="ECO:0000259" key="6">
    <source>
        <dbReference type="PROSITE" id="PS50928"/>
    </source>
</evidence>
<evidence type="ECO:0000256" key="2">
    <source>
        <dbReference type="ARBA" id="ARBA00022692"/>
    </source>
</evidence>
<feature type="transmembrane region" description="Helical" evidence="5">
    <location>
        <begin position="654"/>
        <end position="675"/>
    </location>
</feature>
<evidence type="ECO:0000313" key="7">
    <source>
        <dbReference type="EMBL" id="MCL6268394.1"/>
    </source>
</evidence>
<dbReference type="Proteomes" id="UP001203338">
    <property type="component" value="Unassembled WGS sequence"/>
</dbReference>
<feature type="transmembrane region" description="Helical" evidence="5">
    <location>
        <begin position="562"/>
        <end position="586"/>
    </location>
</feature>
<reference evidence="7 8" key="1">
    <citation type="submission" date="2022-05" db="EMBL/GenBank/DDBJ databases">
        <authorList>
            <person name="Park J.-S."/>
        </authorList>
    </citation>
    <scope>NUCLEOTIDE SEQUENCE [LARGE SCALE GENOMIC DNA]</scope>
    <source>
        <strain evidence="7 8">2012CJ34-2</strain>
    </source>
</reference>
<accession>A0ABT0PAL5</accession>
<gene>
    <name evidence="7" type="ORF">M3P05_00325</name>
</gene>
<evidence type="ECO:0000313" key="8">
    <source>
        <dbReference type="Proteomes" id="UP001203338"/>
    </source>
</evidence>
<feature type="transmembrane region" description="Helical" evidence="5">
    <location>
        <begin position="720"/>
        <end position="741"/>
    </location>
</feature>
<feature type="transmembrane region" description="Helical" evidence="5">
    <location>
        <begin position="606"/>
        <end position="625"/>
    </location>
</feature>
<organism evidence="7 8">
    <name type="scientific">Parendozoicomonas callyspongiae</name>
    <dbReference type="NCBI Taxonomy" id="2942213"/>
    <lineage>
        <taxon>Bacteria</taxon>
        <taxon>Pseudomonadati</taxon>
        <taxon>Pseudomonadota</taxon>
        <taxon>Gammaproteobacteria</taxon>
        <taxon>Oceanospirillales</taxon>
        <taxon>Endozoicomonadaceae</taxon>
        <taxon>Parendozoicomonas</taxon>
    </lineage>
</organism>
<evidence type="ECO:0000256" key="3">
    <source>
        <dbReference type="ARBA" id="ARBA00022989"/>
    </source>
</evidence>
<evidence type="ECO:0000256" key="5">
    <source>
        <dbReference type="RuleBase" id="RU363032"/>
    </source>
</evidence>
<dbReference type="CDD" id="cd06261">
    <property type="entry name" value="TM_PBP2"/>
    <property type="match status" value="1"/>
</dbReference>
<keyword evidence="2 5" id="KW-0812">Transmembrane</keyword>
<keyword evidence="8" id="KW-1185">Reference proteome</keyword>
<sequence length="755" mass="82934">MSQQISSSSTPDISFDTPALLRYRNVRKLKDRAARYGIATGGLGVIVAITLIFFYLLFEVVPLFRSADVHKQVAYSLPVTAGESLYLAMEEQAEIGLQVSSSGEAKFFDTQDGSLRLQSQLPVPAGVTVSAFAESAPGSNLLIAGLSNGSAIIFKHDYKITWPNDQRLITPFIEYPYGEEPITVSEGFPLDEVAIRDSEEVLTIAGSSGGQLFMTRLNKEVDFLTEEITLTREQVTMPMIGGKVRRLLLDPDRKWLFALSGNDDLSVLDIKSLVPYVKRVVPLAEDSHTVTSLEFLLGGISLLAGDSDGNISQWFMVRNQSGKEDLTRIRSFKQGDAVITSIIPEHRRKGFLALDSAGVLGLYSTTANRQVLTTKIADQNVAFTGIAPRANGLLVRTGDDMAFWSVENEHPEVSWSALWDEVWYESYGEPEYIWQSSASNNDFEPKLSLMPLAFGTLKAAFYAMLLATPLAICGAIYTAYFMAPGMRRKVKPVIELMEALPTVILGFLAGLWLAPYVENNLPGIFSLLILLPFGVLLFAWFWDRLPLSIRGRVGEGWQAAMLVPVILIFGWLAMSLSGAMESLFFGGDMRSWITHDLGIPYDQRNALVVGLAMGFAVIPTIFSIAEDAIFSVPKHLSYGSLALGATPWQTLTKVVLLTASPGIFSAVMIGMGRAVGETMIVLMATGNTPIMDANIFEGMRTLAANIAVEMPESEVGSSHYRILFLAALVLFLFTFVVNTLAEMVRHRLRQKYSSL</sequence>
<dbReference type="PANTHER" id="PTHR42727">
    <property type="entry name" value="PHOSPHATE TRANSPORT SYSTEM PERMEASE PROTEIN"/>
    <property type="match status" value="1"/>
</dbReference>
<evidence type="ECO:0000256" key="4">
    <source>
        <dbReference type="ARBA" id="ARBA00023136"/>
    </source>
</evidence>
<dbReference type="InterPro" id="IPR015943">
    <property type="entry name" value="WD40/YVTN_repeat-like_dom_sf"/>
</dbReference>
<dbReference type="Gene3D" id="2.130.10.10">
    <property type="entry name" value="YVTN repeat-like/Quinoprotein amine dehydrogenase"/>
    <property type="match status" value="1"/>
</dbReference>